<accession>A0ABS5NKV1</accession>
<evidence type="ECO:0000313" key="8">
    <source>
        <dbReference type="EMBL" id="MBS4104915.1"/>
    </source>
</evidence>
<feature type="non-terminal residue" evidence="8">
    <location>
        <position position="1"/>
    </location>
</feature>
<dbReference type="EMBL" id="JAGXOE010000632">
    <property type="protein sequence ID" value="MBS4104915.1"/>
    <property type="molecule type" value="Genomic_DNA"/>
</dbReference>
<feature type="non-terminal residue" evidence="8">
    <location>
        <position position="109"/>
    </location>
</feature>
<keyword evidence="3" id="KW-0813">Transport</keyword>
<sequence length="109" mass="11045">VQGLSFASVSTMTAIAQDGGVRPIFGAIIVAGLIGLALSSVFAKLVRFFPPVVTGSIITVIGLSLLPVTFNWAQGGNAKAPDYGSMANIGLAGATVLIILVISRLFQGA</sequence>
<organism evidence="8 9">
    <name type="scientific">Tsukamurella paurometabola</name>
    <name type="common">Corynebacterium paurometabolum</name>
    <dbReference type="NCBI Taxonomy" id="2061"/>
    <lineage>
        <taxon>Bacteria</taxon>
        <taxon>Bacillati</taxon>
        <taxon>Actinomycetota</taxon>
        <taxon>Actinomycetes</taxon>
        <taxon>Mycobacteriales</taxon>
        <taxon>Tsukamurellaceae</taxon>
        <taxon>Tsukamurella</taxon>
    </lineage>
</organism>
<evidence type="ECO:0000256" key="1">
    <source>
        <dbReference type="ARBA" id="ARBA00004141"/>
    </source>
</evidence>
<evidence type="ECO:0000256" key="7">
    <source>
        <dbReference type="SAM" id="Phobius"/>
    </source>
</evidence>
<keyword evidence="6 7" id="KW-0472">Membrane</keyword>
<evidence type="ECO:0000256" key="2">
    <source>
        <dbReference type="ARBA" id="ARBA00008821"/>
    </source>
</evidence>
<evidence type="ECO:0000313" key="9">
    <source>
        <dbReference type="Proteomes" id="UP000676853"/>
    </source>
</evidence>
<protein>
    <submittedName>
        <fullName evidence="8">Purine permease</fullName>
    </submittedName>
</protein>
<keyword evidence="4 7" id="KW-0812">Transmembrane</keyword>
<reference evidence="8 9" key="1">
    <citation type="submission" date="2021-04" db="EMBL/GenBank/DDBJ databases">
        <title>Whole genome sequence analysis of a thiophenic sulfur metabolizing bacteria.</title>
        <authorList>
            <person name="Akhtar N."/>
            <person name="Akram J."/>
            <person name="Aslam A."/>
        </authorList>
    </citation>
    <scope>NUCLEOTIDE SEQUENCE [LARGE SCALE GENOMIC DNA]</scope>
    <source>
        <strain evidence="8 9">3OW</strain>
    </source>
</reference>
<feature type="transmembrane region" description="Helical" evidence="7">
    <location>
        <begin position="24"/>
        <end position="45"/>
    </location>
</feature>
<keyword evidence="9" id="KW-1185">Reference proteome</keyword>
<feature type="transmembrane region" description="Helical" evidence="7">
    <location>
        <begin position="85"/>
        <end position="106"/>
    </location>
</feature>
<evidence type="ECO:0000256" key="5">
    <source>
        <dbReference type="ARBA" id="ARBA00022989"/>
    </source>
</evidence>
<evidence type="ECO:0000256" key="3">
    <source>
        <dbReference type="ARBA" id="ARBA00022448"/>
    </source>
</evidence>
<dbReference type="PANTHER" id="PTHR42810:SF4">
    <property type="entry name" value="URIC ACID TRANSPORTER UACT"/>
    <property type="match status" value="1"/>
</dbReference>
<proteinExistence type="inferred from homology"/>
<comment type="similarity">
    <text evidence="2">Belongs to the nucleobase:cation symporter-2 (NCS2) (TC 2.A.40) family.</text>
</comment>
<dbReference type="Proteomes" id="UP000676853">
    <property type="component" value="Unassembled WGS sequence"/>
</dbReference>
<dbReference type="PANTHER" id="PTHR42810">
    <property type="entry name" value="PURINE PERMEASE C1399.01C-RELATED"/>
    <property type="match status" value="1"/>
</dbReference>
<comment type="subcellular location">
    <subcellularLocation>
        <location evidence="1">Membrane</location>
        <topology evidence="1">Multi-pass membrane protein</topology>
    </subcellularLocation>
</comment>
<name>A0ABS5NKV1_TSUPA</name>
<feature type="transmembrane region" description="Helical" evidence="7">
    <location>
        <begin position="52"/>
        <end position="73"/>
    </location>
</feature>
<evidence type="ECO:0000256" key="6">
    <source>
        <dbReference type="ARBA" id="ARBA00023136"/>
    </source>
</evidence>
<comment type="caution">
    <text evidence="8">The sequence shown here is derived from an EMBL/GenBank/DDBJ whole genome shotgun (WGS) entry which is preliminary data.</text>
</comment>
<evidence type="ECO:0000256" key="4">
    <source>
        <dbReference type="ARBA" id="ARBA00022692"/>
    </source>
</evidence>
<keyword evidence="5 7" id="KW-1133">Transmembrane helix</keyword>
<dbReference type="InterPro" id="IPR006043">
    <property type="entry name" value="NCS2"/>
</dbReference>
<dbReference type="Pfam" id="PF00860">
    <property type="entry name" value="Xan_ur_permease"/>
    <property type="match status" value="1"/>
</dbReference>
<gene>
    <name evidence="8" type="ORF">KFZ73_27235</name>
</gene>